<dbReference type="Pfam" id="PF05913">
    <property type="entry name" value="MupG_C"/>
    <property type="match status" value="1"/>
</dbReference>
<dbReference type="PANTHER" id="PTHR38435:SF2">
    <property type="entry name" value="DUF871 DOMAIN-CONTAINING PROTEIN"/>
    <property type="match status" value="1"/>
</dbReference>
<dbReference type="Pfam" id="PF19200">
    <property type="entry name" value="MupG_N"/>
    <property type="match status" value="1"/>
</dbReference>
<reference evidence="3 4" key="1">
    <citation type="submission" date="2018-06" db="EMBL/GenBank/DDBJ databases">
        <authorList>
            <consortium name="Pathogen Informatics"/>
            <person name="Doyle S."/>
        </authorList>
    </citation>
    <scope>NUCLEOTIDE SEQUENCE [LARGE SCALE GENOMIC DNA]</scope>
    <source>
        <strain evidence="4">NCTC 10815</strain>
    </source>
</reference>
<evidence type="ECO:0000313" key="3">
    <source>
        <dbReference type="EMBL" id="STY43073.1"/>
    </source>
</evidence>
<feature type="domain" description="6-phospho-N-acetylmuramidase C-terminal" evidence="1">
    <location>
        <begin position="238"/>
        <end position="349"/>
    </location>
</feature>
<dbReference type="Gene3D" id="3.20.20.70">
    <property type="entry name" value="Aldolase class I"/>
    <property type="match status" value="1"/>
</dbReference>
<evidence type="ECO:0000313" key="4">
    <source>
        <dbReference type="Proteomes" id="UP000254879"/>
    </source>
</evidence>
<dbReference type="EMBL" id="UGPG01000001">
    <property type="protein sequence ID" value="STY43073.1"/>
    <property type="molecule type" value="Genomic_DNA"/>
</dbReference>
<dbReference type="RefSeq" id="WP_115345552.1">
    <property type="nucleotide sequence ID" value="NZ_UGPG01000001.1"/>
</dbReference>
<dbReference type="InterPro" id="IPR017853">
    <property type="entry name" value="GH"/>
</dbReference>
<protein>
    <submittedName>
        <fullName evidence="3">Uncharacterized conserved protein</fullName>
    </submittedName>
</protein>
<dbReference type="InterPro" id="IPR013785">
    <property type="entry name" value="Aldolase_TIM"/>
</dbReference>
<feature type="domain" description="6-phospho-N-acetylmuramidase N-terminal" evidence="2">
    <location>
        <begin position="2"/>
        <end position="224"/>
    </location>
</feature>
<dbReference type="Proteomes" id="UP000254879">
    <property type="component" value="Unassembled WGS sequence"/>
</dbReference>
<dbReference type="InterPro" id="IPR043894">
    <property type="entry name" value="MupG_C"/>
</dbReference>
<dbReference type="SUPFAM" id="SSF50891">
    <property type="entry name" value="Cyclophilin-like"/>
    <property type="match status" value="1"/>
</dbReference>
<sequence>MLGISVYLQDLSAAPQKIKQAAENGFQLIFSSLHIPEGDPETYFQTLSSLSALAKSHNMQLIMDISEKSLHYLKADYRHAKPLTTLGVTGLRIDDGVAAADIASLSQQLNVYLNASTITASFLQELAHYHPRMEAIEAFHNYYPKPGTGLSKSFFTAKNAFLKEHDLRISAFIPGDAAKRFPLHEGLPTLEAHRYASPYAAFLELKSLGIDDVYIGDAEMKTERFYFWKNIRQRELVLPLKLAHPISPQLATYLTNGDCDRPDTAADFVRLRNSRSYFQDQLIPPQDSSPVRETGAVTMDNSLFGRYQGEVMISKKTLPPEPKTNIIGYIDPAFHDCLPYAAQMKKIRFLLQE</sequence>
<dbReference type="SUPFAM" id="SSF51445">
    <property type="entry name" value="(Trans)glycosidases"/>
    <property type="match status" value="1"/>
</dbReference>
<gene>
    <name evidence="3" type="ORF">NCTC10815_00356</name>
</gene>
<evidence type="ECO:0000259" key="1">
    <source>
        <dbReference type="Pfam" id="PF05913"/>
    </source>
</evidence>
<dbReference type="InterPro" id="IPR029000">
    <property type="entry name" value="Cyclophilin-like_dom_sf"/>
</dbReference>
<dbReference type="InterPro" id="IPR043797">
    <property type="entry name" value="MupG_N"/>
</dbReference>
<evidence type="ECO:0000259" key="2">
    <source>
        <dbReference type="Pfam" id="PF19200"/>
    </source>
</evidence>
<accession>A0A378MC07</accession>
<dbReference type="PANTHER" id="PTHR38435">
    <property type="match status" value="1"/>
</dbReference>
<dbReference type="AlphaFoldDB" id="A0A378MC07"/>
<dbReference type="Gene3D" id="2.40.100.10">
    <property type="entry name" value="Cyclophilin-like"/>
    <property type="match status" value="1"/>
</dbReference>
<proteinExistence type="predicted"/>
<organism evidence="3 4">
    <name type="scientific">Listeria grayi</name>
    <name type="common">Listeria murrayi</name>
    <dbReference type="NCBI Taxonomy" id="1641"/>
    <lineage>
        <taxon>Bacteria</taxon>
        <taxon>Bacillati</taxon>
        <taxon>Bacillota</taxon>
        <taxon>Bacilli</taxon>
        <taxon>Bacillales</taxon>
        <taxon>Listeriaceae</taxon>
        <taxon>Listeria</taxon>
    </lineage>
</organism>
<name>A0A378MC07_LISGR</name>
<dbReference type="InterPro" id="IPR008589">
    <property type="entry name" value="MupG"/>
</dbReference>